<feature type="active site" evidence="3">
    <location>
        <position position="276"/>
    </location>
</feature>
<dbReference type="SUPFAM" id="SSF53474">
    <property type="entry name" value="alpha/beta-Hydrolases"/>
    <property type="match status" value="1"/>
</dbReference>
<dbReference type="OrthoDB" id="1662883at2759"/>
<feature type="compositionally biased region" description="Low complexity" evidence="4">
    <location>
        <begin position="566"/>
        <end position="580"/>
    </location>
</feature>
<feature type="compositionally biased region" description="Low complexity" evidence="4">
    <location>
        <begin position="656"/>
        <end position="670"/>
    </location>
</feature>
<feature type="domain" description="Alpha/beta hydrolase fold-3" evidence="5">
    <location>
        <begin position="195"/>
        <end position="319"/>
    </location>
</feature>
<dbReference type="Pfam" id="PF07859">
    <property type="entry name" value="Abhydrolase_3"/>
    <property type="match status" value="1"/>
</dbReference>
<evidence type="ECO:0000256" key="3">
    <source>
        <dbReference type="PROSITE-ProRule" id="PRU10038"/>
    </source>
</evidence>
<feature type="compositionally biased region" description="Basic and acidic residues" evidence="4">
    <location>
        <begin position="809"/>
        <end position="821"/>
    </location>
</feature>
<evidence type="ECO:0000313" key="6">
    <source>
        <dbReference type="EMBL" id="KIJ15586.1"/>
    </source>
</evidence>
<evidence type="ECO:0000259" key="5">
    <source>
        <dbReference type="Pfam" id="PF07859"/>
    </source>
</evidence>
<dbReference type="PROSITE" id="PS01174">
    <property type="entry name" value="LIPASE_GDXG_SER"/>
    <property type="match status" value="1"/>
</dbReference>
<sequence>MANSLTRTAALKIGPVVFGTLLKHYFDRVRNERATDDGPAITQLRQDELLYDEAFNIVKRFFEVSTHHSVEEVQAFSNTRMPTPPWVHAVRVMVPMSCCDEAAMLIIQALGGEEHVTRLVGGTKWWQVRGITGVTGEWVATKKDWEEAKKRRKAFEKKKEGRAASPLQNPAEGFPPSSSEQSNVYDEDMDELRCILYAHGGGYYFGSVDQERYSIQRHARKINGRVFAINYRLAPQYPFPCALQDLVAAYLYLIKPPPDASHQAVKPAHIVVAGDSAGGGLTLAFLQILRDTGQPLPAGGILISPWCDLTHAFPSIHTNTATDVIPLHGLSLQRPSVLWPPPSEEMTRKVHTGLHRRLRQMVHLNIKGDEASETASQLNLTQDALTGSKLNLSGDDRKSVSSDMPIDVGATVSLPSVDKKEHQVICLETKSGEKVTIDSQIHLYTQNSLIAHPLVSPALSYLGGLPPLFFIASDKEVLRDEVIYSAHKAADPSRFPPTDAARALYPPLVGIEARHAKTPVHLQVYDDTAHVLPVLFPFTTPGKYCYRAIATFTKHVTGMLQPLKPTTSSSSELLATTSRSMVSSPTSEDPLGGTLSHQLPRAFSTTELLSRAQDNPDTSRSSLDTPGPAQSPSSTQPSVSRPRFFSFRIKSSITRSSSASSLRQAGGSSQDTPKVDRPGIRKRSLSVSDATGVRYAGEASVYCNEEGLASWKDGMIRERVSTRGVIRPLEPAEQLDALRVPPELIGVLSERAVRRYLEGKALFDKKYAKEMLTVEKHRNRNIDLAKKDISKNLVHLQELHKGKGKGKGKAKETTKSFRDGLESSTGNWGWALADERPPPSSIVSRRDTDEARRLARIADQACLHDEAPISGNTLWASIVNSLTTSPETERQVSQHGSTNPAAEQIPLKKSKSMFASLRARR</sequence>
<keyword evidence="2" id="KW-0378">Hydrolase</keyword>
<dbReference type="InterPro" id="IPR033140">
    <property type="entry name" value="Lipase_GDXG_put_SER_AS"/>
</dbReference>
<comment type="similarity">
    <text evidence="1">Belongs to the 'GDXG' lipolytic enzyme family.</text>
</comment>
<dbReference type="GO" id="GO:0016787">
    <property type="term" value="F:hydrolase activity"/>
    <property type="evidence" value="ECO:0007669"/>
    <property type="project" value="UniProtKB-KW"/>
</dbReference>
<dbReference type="AlphaFoldDB" id="A0A0C9U9C3"/>
<proteinExistence type="inferred from homology"/>
<feature type="region of interest" description="Disordered" evidence="4">
    <location>
        <begin position="656"/>
        <end position="683"/>
    </location>
</feature>
<feature type="region of interest" description="Disordered" evidence="4">
    <location>
        <begin position="151"/>
        <end position="183"/>
    </location>
</feature>
<dbReference type="EMBL" id="KN819336">
    <property type="protein sequence ID" value="KIJ15586.1"/>
    <property type="molecule type" value="Genomic_DNA"/>
</dbReference>
<dbReference type="Proteomes" id="UP000053647">
    <property type="component" value="Unassembled WGS sequence"/>
</dbReference>
<protein>
    <submittedName>
        <fullName evidence="6">Unplaced genomic scaffold PAXINscaffold_14, whole genome shotgun sequence</fullName>
    </submittedName>
</protein>
<gene>
    <name evidence="6" type="ORF">PAXINDRAFT_114799</name>
</gene>
<feature type="region of interest" description="Disordered" evidence="4">
    <location>
        <begin position="884"/>
        <end position="921"/>
    </location>
</feature>
<evidence type="ECO:0000256" key="1">
    <source>
        <dbReference type="ARBA" id="ARBA00010515"/>
    </source>
</evidence>
<feature type="region of interest" description="Disordered" evidence="4">
    <location>
        <begin position="610"/>
        <end position="641"/>
    </location>
</feature>
<dbReference type="HOGENOM" id="CLU_004893_1_0_1"/>
<organism evidence="6 7">
    <name type="scientific">Paxillus involutus ATCC 200175</name>
    <dbReference type="NCBI Taxonomy" id="664439"/>
    <lineage>
        <taxon>Eukaryota</taxon>
        <taxon>Fungi</taxon>
        <taxon>Dikarya</taxon>
        <taxon>Basidiomycota</taxon>
        <taxon>Agaricomycotina</taxon>
        <taxon>Agaricomycetes</taxon>
        <taxon>Agaricomycetidae</taxon>
        <taxon>Boletales</taxon>
        <taxon>Paxilineae</taxon>
        <taxon>Paxillaceae</taxon>
        <taxon>Paxillus</taxon>
    </lineage>
</organism>
<accession>A0A0C9U9C3</accession>
<evidence type="ECO:0000313" key="7">
    <source>
        <dbReference type="Proteomes" id="UP000053647"/>
    </source>
</evidence>
<dbReference type="InterPro" id="IPR050300">
    <property type="entry name" value="GDXG_lipolytic_enzyme"/>
</dbReference>
<feature type="region of interest" description="Disordered" evidence="4">
    <location>
        <begin position="561"/>
        <end position="597"/>
    </location>
</feature>
<dbReference type="PANTHER" id="PTHR48081:SF5">
    <property type="entry name" value="ALPHA_BETA HYDROLASE FOLD-3 DOMAIN-CONTAINING PROTEIN"/>
    <property type="match status" value="1"/>
</dbReference>
<dbReference type="Gene3D" id="3.40.50.1820">
    <property type="entry name" value="alpha/beta hydrolase"/>
    <property type="match status" value="1"/>
</dbReference>
<evidence type="ECO:0000256" key="2">
    <source>
        <dbReference type="ARBA" id="ARBA00022801"/>
    </source>
</evidence>
<dbReference type="InterPro" id="IPR013094">
    <property type="entry name" value="AB_hydrolase_3"/>
</dbReference>
<reference evidence="6 7" key="1">
    <citation type="submission" date="2014-06" db="EMBL/GenBank/DDBJ databases">
        <authorList>
            <consortium name="DOE Joint Genome Institute"/>
            <person name="Kuo A."/>
            <person name="Kohler A."/>
            <person name="Nagy L.G."/>
            <person name="Floudas D."/>
            <person name="Copeland A."/>
            <person name="Barry K.W."/>
            <person name="Cichocki N."/>
            <person name="Veneault-Fourrey C."/>
            <person name="LaButti K."/>
            <person name="Lindquist E.A."/>
            <person name="Lipzen A."/>
            <person name="Lundell T."/>
            <person name="Morin E."/>
            <person name="Murat C."/>
            <person name="Sun H."/>
            <person name="Tunlid A."/>
            <person name="Henrissat B."/>
            <person name="Grigoriev I.V."/>
            <person name="Hibbett D.S."/>
            <person name="Martin F."/>
            <person name="Nordberg H.P."/>
            <person name="Cantor M.N."/>
            <person name="Hua S.X."/>
        </authorList>
    </citation>
    <scope>NUCLEOTIDE SEQUENCE [LARGE SCALE GENOMIC DNA]</scope>
    <source>
        <strain evidence="6 7">ATCC 200175</strain>
    </source>
</reference>
<evidence type="ECO:0000256" key="4">
    <source>
        <dbReference type="SAM" id="MobiDB-lite"/>
    </source>
</evidence>
<dbReference type="InterPro" id="IPR029058">
    <property type="entry name" value="AB_hydrolase_fold"/>
</dbReference>
<name>A0A0C9U9C3_PAXIN</name>
<dbReference type="PANTHER" id="PTHR48081">
    <property type="entry name" value="AB HYDROLASE SUPERFAMILY PROTEIN C4A8.06C"/>
    <property type="match status" value="1"/>
</dbReference>
<feature type="region of interest" description="Disordered" evidence="4">
    <location>
        <begin position="800"/>
        <end position="848"/>
    </location>
</feature>
<reference evidence="7" key="2">
    <citation type="submission" date="2015-01" db="EMBL/GenBank/DDBJ databases">
        <title>Evolutionary Origins and Diversification of the Mycorrhizal Mutualists.</title>
        <authorList>
            <consortium name="DOE Joint Genome Institute"/>
            <consortium name="Mycorrhizal Genomics Consortium"/>
            <person name="Kohler A."/>
            <person name="Kuo A."/>
            <person name="Nagy L.G."/>
            <person name="Floudas D."/>
            <person name="Copeland A."/>
            <person name="Barry K.W."/>
            <person name="Cichocki N."/>
            <person name="Veneault-Fourrey C."/>
            <person name="LaButti K."/>
            <person name="Lindquist E.A."/>
            <person name="Lipzen A."/>
            <person name="Lundell T."/>
            <person name="Morin E."/>
            <person name="Murat C."/>
            <person name="Riley R."/>
            <person name="Ohm R."/>
            <person name="Sun H."/>
            <person name="Tunlid A."/>
            <person name="Henrissat B."/>
            <person name="Grigoriev I.V."/>
            <person name="Hibbett D.S."/>
            <person name="Martin F."/>
        </authorList>
    </citation>
    <scope>NUCLEOTIDE SEQUENCE [LARGE SCALE GENOMIC DNA]</scope>
    <source>
        <strain evidence="7">ATCC 200175</strain>
    </source>
</reference>
<feature type="compositionally biased region" description="Polar residues" evidence="4">
    <location>
        <begin position="610"/>
        <end position="639"/>
    </location>
</feature>
<keyword evidence="7" id="KW-1185">Reference proteome</keyword>